<dbReference type="InterPro" id="IPR009057">
    <property type="entry name" value="Homeodomain-like_sf"/>
</dbReference>
<evidence type="ECO:0000313" key="7">
    <source>
        <dbReference type="EMBL" id="MCD2113386.1"/>
    </source>
</evidence>
<dbReference type="GO" id="GO:0003700">
    <property type="term" value="F:DNA-binding transcription factor activity"/>
    <property type="evidence" value="ECO:0007669"/>
    <property type="project" value="TreeGrafter"/>
</dbReference>
<name>A0AAW4XJM6_RHORH</name>
<feature type="region of interest" description="Disordered" evidence="5">
    <location>
        <begin position="1"/>
        <end position="31"/>
    </location>
</feature>
<keyword evidence="2 4" id="KW-0238">DNA-binding</keyword>
<proteinExistence type="predicted"/>
<evidence type="ECO:0000256" key="1">
    <source>
        <dbReference type="ARBA" id="ARBA00023015"/>
    </source>
</evidence>
<dbReference type="GO" id="GO:0000976">
    <property type="term" value="F:transcription cis-regulatory region binding"/>
    <property type="evidence" value="ECO:0007669"/>
    <property type="project" value="TreeGrafter"/>
</dbReference>
<evidence type="ECO:0000256" key="5">
    <source>
        <dbReference type="SAM" id="MobiDB-lite"/>
    </source>
</evidence>
<dbReference type="PROSITE" id="PS50977">
    <property type="entry name" value="HTH_TETR_2"/>
    <property type="match status" value="1"/>
</dbReference>
<gene>
    <name evidence="7" type="ORF">LQ384_19940</name>
</gene>
<feature type="compositionally biased region" description="Basic and acidic residues" evidence="5">
    <location>
        <begin position="20"/>
        <end position="31"/>
    </location>
</feature>
<feature type="domain" description="HTH tetR-type" evidence="6">
    <location>
        <begin position="34"/>
        <end position="94"/>
    </location>
</feature>
<keyword evidence="3" id="KW-0804">Transcription</keyword>
<evidence type="ECO:0000313" key="8">
    <source>
        <dbReference type="Proteomes" id="UP001198630"/>
    </source>
</evidence>
<dbReference type="EMBL" id="JAJNCO010000011">
    <property type="protein sequence ID" value="MCD2113386.1"/>
    <property type="molecule type" value="Genomic_DNA"/>
</dbReference>
<protein>
    <submittedName>
        <fullName evidence="7">TetR/AcrR family transcriptional regulator</fullName>
    </submittedName>
</protein>
<dbReference type="InterPro" id="IPR036271">
    <property type="entry name" value="Tet_transcr_reg_TetR-rel_C_sf"/>
</dbReference>
<accession>A0AAW4XJM6</accession>
<dbReference type="PANTHER" id="PTHR30055">
    <property type="entry name" value="HTH-TYPE TRANSCRIPTIONAL REGULATOR RUTR"/>
    <property type="match status" value="1"/>
</dbReference>
<comment type="caution">
    <text evidence="7">The sequence shown here is derived from an EMBL/GenBank/DDBJ whole genome shotgun (WGS) entry which is preliminary data.</text>
</comment>
<evidence type="ECO:0000259" key="6">
    <source>
        <dbReference type="PROSITE" id="PS50977"/>
    </source>
</evidence>
<reference evidence="7" key="1">
    <citation type="submission" date="2021-11" db="EMBL/GenBank/DDBJ databases">
        <title>Development of a sustainable strategy for remediation of hydrocarbon-contaminated territories based on the waste exchange concept.</title>
        <authorList>
            <person name="Elkin A."/>
        </authorList>
    </citation>
    <scope>NUCLEOTIDE SEQUENCE</scope>
    <source>
        <strain evidence="7">IEGM 757</strain>
    </source>
</reference>
<dbReference type="Pfam" id="PF00440">
    <property type="entry name" value="TetR_N"/>
    <property type="match status" value="1"/>
</dbReference>
<evidence type="ECO:0000256" key="3">
    <source>
        <dbReference type="ARBA" id="ARBA00023163"/>
    </source>
</evidence>
<dbReference type="RefSeq" id="WP_159418237.1">
    <property type="nucleotide sequence ID" value="NZ_CP027557.1"/>
</dbReference>
<dbReference type="InterPro" id="IPR001647">
    <property type="entry name" value="HTH_TetR"/>
</dbReference>
<dbReference type="SUPFAM" id="SSF46689">
    <property type="entry name" value="Homeodomain-like"/>
    <property type="match status" value="1"/>
</dbReference>
<dbReference type="PANTHER" id="PTHR30055:SF234">
    <property type="entry name" value="HTH-TYPE TRANSCRIPTIONAL REGULATOR BETI"/>
    <property type="match status" value="1"/>
</dbReference>
<dbReference type="Gene3D" id="1.10.10.60">
    <property type="entry name" value="Homeodomain-like"/>
    <property type="match status" value="1"/>
</dbReference>
<dbReference type="Gene3D" id="1.10.357.10">
    <property type="entry name" value="Tetracycline Repressor, domain 2"/>
    <property type="match status" value="1"/>
</dbReference>
<organism evidence="7 8">
    <name type="scientific">Rhodococcus rhodochrous</name>
    <dbReference type="NCBI Taxonomy" id="1829"/>
    <lineage>
        <taxon>Bacteria</taxon>
        <taxon>Bacillati</taxon>
        <taxon>Actinomycetota</taxon>
        <taxon>Actinomycetes</taxon>
        <taxon>Mycobacteriales</taxon>
        <taxon>Nocardiaceae</taxon>
        <taxon>Rhodococcus</taxon>
    </lineage>
</organism>
<keyword evidence="1" id="KW-0805">Transcription regulation</keyword>
<dbReference type="SUPFAM" id="SSF48498">
    <property type="entry name" value="Tetracyclin repressor-like, C-terminal domain"/>
    <property type="match status" value="1"/>
</dbReference>
<dbReference type="Proteomes" id="UP001198630">
    <property type="component" value="Unassembled WGS sequence"/>
</dbReference>
<feature type="DNA-binding region" description="H-T-H motif" evidence="4">
    <location>
        <begin position="57"/>
        <end position="76"/>
    </location>
</feature>
<evidence type="ECO:0000256" key="2">
    <source>
        <dbReference type="ARBA" id="ARBA00023125"/>
    </source>
</evidence>
<sequence length="241" mass="27125">MESTKSPSAVSGGDAGARLPDQDVGRRRRIPRGEVQRQSILDAFERCLREMSAVDISVKDITEAAGIKRPNFYFYFESKDEVLGELVGRAWDDWSDSIGGYHRRAGESHADYFDRLFGTSYRAWVERDRVMVAGLQAVNYDDKLRARWTSLVTDLNDQLAAQMSRDADAGEITPLSDDHEGLVTTLTDMIVMAFFKDRSLRPSEAESRRMLVNVKTIWLGTWGAPNPPSHRIDRYGGVTSS</sequence>
<dbReference type="AlphaFoldDB" id="A0AAW4XJM6"/>
<dbReference type="InterPro" id="IPR050109">
    <property type="entry name" value="HTH-type_TetR-like_transc_reg"/>
</dbReference>
<evidence type="ECO:0000256" key="4">
    <source>
        <dbReference type="PROSITE-ProRule" id="PRU00335"/>
    </source>
</evidence>